<protein>
    <recommendedName>
        <fullName evidence="6">Phage holin</fullName>
    </recommendedName>
</protein>
<keyword evidence="1" id="KW-1133">Transmembrane helix</keyword>
<dbReference type="AlphaFoldDB" id="A0A423XQZ3"/>
<dbReference type="InterPro" id="IPR032637">
    <property type="entry name" value="Phage_holin-like"/>
</dbReference>
<dbReference type="Proteomes" id="UP000285793">
    <property type="component" value="Unassembled WGS sequence"/>
</dbReference>
<organism evidence="3 5">
    <name type="scientific">Cronobacter malonaticus</name>
    <dbReference type="NCBI Taxonomy" id="413503"/>
    <lineage>
        <taxon>Bacteria</taxon>
        <taxon>Pseudomonadati</taxon>
        <taxon>Pseudomonadota</taxon>
        <taxon>Gammaproteobacteria</taxon>
        <taxon>Enterobacterales</taxon>
        <taxon>Enterobacteriaceae</taxon>
        <taxon>Cronobacter</taxon>
    </lineage>
</organism>
<name>A0A423XQZ3_9ENTR</name>
<proteinExistence type="predicted"/>
<feature type="transmembrane region" description="Helical" evidence="1">
    <location>
        <begin position="55"/>
        <end position="77"/>
    </location>
</feature>
<gene>
    <name evidence="2" type="ORF">AUM46_22325</name>
    <name evidence="3" type="ORF">C3E80_19655</name>
</gene>
<feature type="transmembrane region" description="Helical" evidence="1">
    <location>
        <begin position="89"/>
        <end position="107"/>
    </location>
</feature>
<keyword evidence="4" id="KW-1185">Reference proteome</keyword>
<dbReference type="GeneID" id="45667436"/>
<dbReference type="EMBL" id="MSAC01000090">
    <property type="protein sequence ID" value="PUW98468.1"/>
    <property type="molecule type" value="Genomic_DNA"/>
</dbReference>
<evidence type="ECO:0000313" key="2">
    <source>
        <dbReference type="EMBL" id="PUW98468.1"/>
    </source>
</evidence>
<reference evidence="2 4" key="1">
    <citation type="submission" date="2016-12" db="EMBL/GenBank/DDBJ databases">
        <title>Analysis of the Molecular Diversity Among Cronobacter Species Isolated from Filth Flies Using a Pan Genomic DNA Microarray.</title>
        <authorList>
            <person name="Pava-Ripoll M."/>
            <person name="Tall B."/>
            <person name="Farber J."/>
            <person name="Fanning S."/>
            <person name="Lehner A."/>
            <person name="Stephan R."/>
            <person name="Pagotto F."/>
            <person name="Iverson C."/>
            <person name="Ziobro G."/>
            <person name="Miller A."/>
            <person name="Pearson R."/>
            <person name="Yan Q."/>
            <person name="Kim M."/>
            <person name="Jeong S."/>
            <person name="Park J."/>
            <person name="Jun S."/>
            <person name="Choi H."/>
            <person name="Chung T."/>
            <person name="Yoo Y."/>
            <person name="Park E."/>
            <person name="Hwang S."/>
            <person name="Lee B."/>
            <person name="Sathyamoorthy V."/>
            <person name="Carter L."/>
            <person name="Mammel M."/>
            <person name="Jackson S."/>
            <person name="Kothary M."/>
            <person name="Patel I."/>
            <person name="Grim C."/>
            <person name="Gopinath G."/>
            <person name="Gangiredla J."/>
            <person name="Chase H."/>
        </authorList>
    </citation>
    <scope>NUCLEOTIDE SEQUENCE [LARGE SCALE GENOMIC DNA]</scope>
    <source>
        <strain evidence="2 4">MOD1-Md25g</strain>
    </source>
</reference>
<evidence type="ECO:0008006" key="6">
    <source>
        <dbReference type="Google" id="ProtNLM"/>
    </source>
</evidence>
<evidence type="ECO:0000313" key="3">
    <source>
        <dbReference type="EMBL" id="ROW58816.1"/>
    </source>
</evidence>
<evidence type="ECO:0000313" key="5">
    <source>
        <dbReference type="Proteomes" id="UP000285793"/>
    </source>
</evidence>
<accession>A0A423XQZ3</accession>
<comment type="caution">
    <text evidence="3">The sequence shown here is derived from an EMBL/GenBank/DDBJ whole genome shotgun (WGS) entry which is preliminary data.</text>
</comment>
<dbReference type="RefSeq" id="WP_007747946.1">
    <property type="nucleotide sequence ID" value="NZ_CABMMY010000183.1"/>
</dbReference>
<dbReference type="Proteomes" id="UP000244731">
    <property type="component" value="Unassembled WGS sequence"/>
</dbReference>
<keyword evidence="1" id="KW-0472">Membrane</keyword>
<dbReference type="Pfam" id="PF16931">
    <property type="entry name" value="Phage_holin_8"/>
    <property type="match status" value="1"/>
</dbReference>
<dbReference type="EMBL" id="PQJL01000022">
    <property type="protein sequence ID" value="ROW58816.1"/>
    <property type="molecule type" value="Genomic_DNA"/>
</dbReference>
<sequence length="126" mass="13034">MSDPVSGTVAAGAALTGASIYGLLTGTDYGVIFGAFAGAVFYVATAADLTLIRRAAYFVVSYIAGVYGAGLVGSKLASWTEYSDKPLDALGAVILSALTIKILTFASQQDPAQWFQRWRGGANGNK</sequence>
<reference evidence="3 5" key="2">
    <citation type="journal article" date="2018" name="Front. Microbiol.">
        <title>An Investigation of an Acute Gastroenteritis Outbreak: Cronobacter sakazakii, a Potential Cause of Food-Borne Illness.</title>
        <authorList>
            <person name="Yong W."/>
            <person name="Guo B."/>
            <person name="Shi X."/>
            <person name="Cheng T."/>
            <person name="Chen M."/>
            <person name="Jiang X."/>
            <person name="Ye Y."/>
            <person name="Wang J."/>
            <person name="Xie G."/>
            <person name="Ding J."/>
        </authorList>
    </citation>
    <scope>NUCLEOTIDE SEQUENCE [LARGE SCALE GENOMIC DNA]</scope>
    <source>
        <strain evidence="3 5">S1</strain>
    </source>
</reference>
<evidence type="ECO:0000313" key="4">
    <source>
        <dbReference type="Proteomes" id="UP000244731"/>
    </source>
</evidence>
<evidence type="ECO:0000256" key="1">
    <source>
        <dbReference type="SAM" id="Phobius"/>
    </source>
</evidence>
<feature type="transmembrane region" description="Helical" evidence="1">
    <location>
        <begin position="20"/>
        <end position="43"/>
    </location>
</feature>
<keyword evidence="1" id="KW-0812">Transmembrane</keyword>